<evidence type="ECO:0000256" key="1">
    <source>
        <dbReference type="ARBA" id="ARBA00004141"/>
    </source>
</evidence>
<proteinExistence type="predicted"/>
<keyword evidence="3 7" id="KW-0812">Transmembrane</keyword>
<feature type="transmembrane region" description="Helical" evidence="7">
    <location>
        <begin position="20"/>
        <end position="41"/>
    </location>
</feature>
<evidence type="ECO:0008006" key="12">
    <source>
        <dbReference type="Google" id="ProtNLM"/>
    </source>
</evidence>
<dbReference type="Pfam" id="PF23417">
    <property type="entry name" value="STING_TM"/>
    <property type="match status" value="1"/>
</dbReference>
<dbReference type="PANTHER" id="PTHR34339">
    <property type="entry name" value="STIMULATOR OF INTERFERON GENES PROTEIN"/>
    <property type="match status" value="1"/>
</dbReference>
<comment type="subcellular location">
    <subcellularLocation>
        <location evidence="1">Membrane</location>
        <topology evidence="1">Multi-pass membrane protein</topology>
    </subcellularLocation>
</comment>
<dbReference type="Gene3D" id="3.40.50.12100">
    <property type="entry name" value="Stimulator of interferon genes protein"/>
    <property type="match status" value="1"/>
</dbReference>
<dbReference type="InterPro" id="IPR029158">
    <property type="entry name" value="STING"/>
</dbReference>
<reference evidence="10 11" key="1">
    <citation type="submission" date="2022-05" db="EMBL/GenBank/DDBJ databases">
        <authorList>
            <consortium name="Genoscope - CEA"/>
            <person name="William W."/>
        </authorList>
    </citation>
    <scope>NUCLEOTIDE SEQUENCE [LARGE SCALE GENOMIC DNA]</scope>
</reference>
<dbReference type="InterPro" id="IPR055432">
    <property type="entry name" value="STING_LBD"/>
</dbReference>
<keyword evidence="2" id="KW-0399">Innate immunity</keyword>
<evidence type="ECO:0000313" key="10">
    <source>
        <dbReference type="EMBL" id="CAH3125785.1"/>
    </source>
</evidence>
<keyword evidence="11" id="KW-1185">Reference proteome</keyword>
<evidence type="ECO:0000256" key="3">
    <source>
        <dbReference type="ARBA" id="ARBA00022692"/>
    </source>
</evidence>
<dbReference type="Gene3D" id="1.20.5.5200">
    <property type="match status" value="1"/>
</dbReference>
<dbReference type="InterPro" id="IPR038623">
    <property type="entry name" value="STING_C_sf"/>
</dbReference>
<dbReference type="EMBL" id="CALNXK010000041">
    <property type="protein sequence ID" value="CAH3125785.1"/>
    <property type="molecule type" value="Genomic_DNA"/>
</dbReference>
<dbReference type="Proteomes" id="UP001159405">
    <property type="component" value="Unassembled WGS sequence"/>
</dbReference>
<evidence type="ECO:0000259" key="8">
    <source>
        <dbReference type="Pfam" id="PF15009"/>
    </source>
</evidence>
<feature type="transmembrane region" description="Helical" evidence="7">
    <location>
        <begin position="106"/>
        <end position="131"/>
    </location>
</feature>
<feature type="domain" description="STING transmembrane" evidence="9">
    <location>
        <begin position="60"/>
        <end position="178"/>
    </location>
</feature>
<protein>
    <recommendedName>
        <fullName evidence="12">Stimulator of interferon genes protein</fullName>
    </recommendedName>
</protein>
<evidence type="ECO:0000256" key="2">
    <source>
        <dbReference type="ARBA" id="ARBA00022588"/>
    </source>
</evidence>
<dbReference type="PANTHER" id="PTHR34339:SF1">
    <property type="entry name" value="STIMULATOR OF INTERFERON GENES PROTEIN"/>
    <property type="match status" value="1"/>
</dbReference>
<feature type="domain" description="STING ligand-binding" evidence="8">
    <location>
        <begin position="180"/>
        <end position="345"/>
    </location>
</feature>
<feature type="transmembrane region" description="Helical" evidence="7">
    <location>
        <begin position="53"/>
        <end position="73"/>
    </location>
</feature>
<keyword evidence="5 7" id="KW-1133">Transmembrane helix</keyword>
<dbReference type="InterPro" id="IPR055434">
    <property type="entry name" value="STING_TM"/>
</dbReference>
<evidence type="ECO:0000256" key="7">
    <source>
        <dbReference type="SAM" id="Phobius"/>
    </source>
</evidence>
<accession>A0ABN8NYB7</accession>
<evidence type="ECO:0000256" key="6">
    <source>
        <dbReference type="ARBA" id="ARBA00023136"/>
    </source>
</evidence>
<keyword evidence="6 7" id="KW-0472">Membrane</keyword>
<comment type="caution">
    <text evidence="10">The sequence shown here is derived from an EMBL/GenBank/DDBJ whole genome shotgun (WGS) entry which is preliminary data.</text>
</comment>
<evidence type="ECO:0000259" key="9">
    <source>
        <dbReference type="Pfam" id="PF23417"/>
    </source>
</evidence>
<evidence type="ECO:0000256" key="4">
    <source>
        <dbReference type="ARBA" id="ARBA00022859"/>
    </source>
</evidence>
<dbReference type="Pfam" id="PF15009">
    <property type="entry name" value="STING_LBD"/>
    <property type="match status" value="1"/>
</dbReference>
<gene>
    <name evidence="10" type="ORF">PLOB_00032007</name>
</gene>
<keyword evidence="4" id="KW-0391">Immunity</keyword>
<sequence>MDPQQPNNGFGPLSKPRGSGAVFAALLVVAVSGAVHIVNAIAFSSTKESKDVILFMFFGAALLTLSLVLSELVRRVCLVNEERRHRHTRYQGSWKKLLNSTFTFRYGHSILVVGVVSFLTVSSFVLYYALYEDCKTFCRSEHWVLFSLNCFLAPQLLFLVGLREPSSVEVSQINEIENKNVADGLAWSYYFGYLKLVLPRLEEQIGRSTAYMYKITKKKLFILIPKNCFTCNEINNADKRIKSDGNLEPYERHRGGISRRRYQHTVHQIEMPRPGEDPHYLVLEYATPLMSLYNMSKHPECGLSGQERDEQVVLFYRKLREILEGCKECKGRYELVLISGEVEDEIADVLVPMLQS</sequence>
<name>A0ABN8NYB7_9CNID</name>
<evidence type="ECO:0000313" key="11">
    <source>
        <dbReference type="Proteomes" id="UP001159405"/>
    </source>
</evidence>
<evidence type="ECO:0000256" key="5">
    <source>
        <dbReference type="ARBA" id="ARBA00022989"/>
    </source>
</evidence>
<organism evidence="10 11">
    <name type="scientific">Porites lobata</name>
    <dbReference type="NCBI Taxonomy" id="104759"/>
    <lineage>
        <taxon>Eukaryota</taxon>
        <taxon>Metazoa</taxon>
        <taxon>Cnidaria</taxon>
        <taxon>Anthozoa</taxon>
        <taxon>Hexacorallia</taxon>
        <taxon>Scleractinia</taxon>
        <taxon>Fungiina</taxon>
        <taxon>Poritidae</taxon>
        <taxon>Porites</taxon>
    </lineage>
</organism>